<evidence type="ECO:0000313" key="1">
    <source>
        <dbReference type="EMBL" id="GAI56389.1"/>
    </source>
</evidence>
<name>X1RLF9_9ZZZZ</name>
<dbReference type="AlphaFoldDB" id="X1RLF9"/>
<dbReference type="EMBL" id="BARV01039346">
    <property type="protein sequence ID" value="GAI56389.1"/>
    <property type="molecule type" value="Genomic_DNA"/>
</dbReference>
<protein>
    <submittedName>
        <fullName evidence="1">Uncharacterized protein</fullName>
    </submittedName>
</protein>
<comment type="caution">
    <text evidence="1">The sequence shown here is derived from an EMBL/GenBank/DDBJ whole genome shotgun (WGS) entry which is preliminary data.</text>
</comment>
<gene>
    <name evidence="1" type="ORF">S06H3_60337</name>
</gene>
<accession>X1RLF9</accession>
<feature type="non-terminal residue" evidence="1">
    <location>
        <position position="30"/>
    </location>
</feature>
<proteinExistence type="predicted"/>
<organism evidence="1">
    <name type="scientific">marine sediment metagenome</name>
    <dbReference type="NCBI Taxonomy" id="412755"/>
    <lineage>
        <taxon>unclassified sequences</taxon>
        <taxon>metagenomes</taxon>
        <taxon>ecological metagenomes</taxon>
    </lineage>
</organism>
<reference evidence="1" key="1">
    <citation type="journal article" date="2014" name="Front. Microbiol.">
        <title>High frequency of phylogenetically diverse reductive dehalogenase-homologous genes in deep subseafloor sedimentary metagenomes.</title>
        <authorList>
            <person name="Kawai M."/>
            <person name="Futagami T."/>
            <person name="Toyoda A."/>
            <person name="Takaki Y."/>
            <person name="Nishi S."/>
            <person name="Hori S."/>
            <person name="Arai W."/>
            <person name="Tsubouchi T."/>
            <person name="Morono Y."/>
            <person name="Uchiyama I."/>
            <person name="Ito T."/>
            <person name="Fujiyama A."/>
            <person name="Inagaki F."/>
            <person name="Takami H."/>
        </authorList>
    </citation>
    <scope>NUCLEOTIDE SEQUENCE</scope>
    <source>
        <strain evidence="1">Expedition CK06-06</strain>
    </source>
</reference>
<sequence>MVILQVIGIGVISSHRAYYGNSEKNREAWN</sequence>